<protein>
    <recommendedName>
        <fullName evidence="2">Cilia- and flagella-associated protein 69 ARM repeats domain-containing protein</fullName>
    </recommendedName>
</protein>
<dbReference type="Pfam" id="PF21049">
    <property type="entry name" value="CFA69_ARM_rpt"/>
    <property type="match status" value="3"/>
</dbReference>
<feature type="domain" description="Cilia- and flagella-associated protein 69 ARM repeats" evidence="2">
    <location>
        <begin position="168"/>
        <end position="356"/>
    </location>
</feature>
<dbReference type="PANTHER" id="PTHR14716">
    <property type="entry name" value="CILIA- AND FLAGELLA-ASSOCIATED PROTEIN 69"/>
    <property type="match status" value="1"/>
</dbReference>
<dbReference type="EMBL" id="OU963895">
    <property type="protein sequence ID" value="CAH0402094.1"/>
    <property type="molecule type" value="Genomic_DNA"/>
</dbReference>
<accession>A0ABN8B7V6</accession>
<evidence type="ECO:0000259" key="2">
    <source>
        <dbReference type="Pfam" id="PF21049"/>
    </source>
</evidence>
<dbReference type="InterPro" id="IPR048732">
    <property type="entry name" value="CFA69"/>
</dbReference>
<evidence type="ECO:0000256" key="1">
    <source>
        <dbReference type="SAM" id="MobiDB-lite"/>
    </source>
</evidence>
<name>A0ABN8B7V6_CHISP</name>
<feature type="region of interest" description="Disordered" evidence="1">
    <location>
        <begin position="1"/>
        <end position="72"/>
    </location>
</feature>
<dbReference type="InterPro" id="IPR048733">
    <property type="entry name" value="CFA69_ARM_dom"/>
</dbReference>
<proteinExistence type="predicted"/>
<organism evidence="3 4">
    <name type="scientific">Chilo suppressalis</name>
    <name type="common">Asiatic rice borer moth</name>
    <dbReference type="NCBI Taxonomy" id="168631"/>
    <lineage>
        <taxon>Eukaryota</taxon>
        <taxon>Metazoa</taxon>
        <taxon>Ecdysozoa</taxon>
        <taxon>Arthropoda</taxon>
        <taxon>Hexapoda</taxon>
        <taxon>Insecta</taxon>
        <taxon>Pterygota</taxon>
        <taxon>Neoptera</taxon>
        <taxon>Endopterygota</taxon>
        <taxon>Lepidoptera</taxon>
        <taxon>Glossata</taxon>
        <taxon>Ditrysia</taxon>
        <taxon>Pyraloidea</taxon>
        <taxon>Crambidae</taxon>
        <taxon>Crambinae</taxon>
        <taxon>Chilo</taxon>
    </lineage>
</organism>
<feature type="compositionally biased region" description="Basic and acidic residues" evidence="1">
    <location>
        <begin position="53"/>
        <end position="62"/>
    </location>
</feature>
<sequence length="1067" mass="121389">MERKHTPFTTVTPQQSSSISVGKDSGRTPNNSSVQFPANLPGHPPGKPSRLKTAKDTRKAKGDCLSSSSSGTQYYKKERHKDTYVRITKDEYFGKSESISGSSSTLHCVHGPEGKLYSEKGLLKRNLTKVLDPIPLDPAWNDKCPPAYGWDIAQKLEFLVTDIIGMSQHDRIEGLLRDFAIMSRNGYKIHVLDSVCVILNYLVENLNKKPKWKEYLSTLLLNMEKPILLNASSDVVTHFRKISSYIGFMGYLLMRMEDGDLFILVSKAMMWQLSAPDQCRGPGVARLRVVLAAAGPVLIHTAVRMLAVTDAHRFPTFLEIALLLASDSADNCIKMMKENIIEHVFYRFNPYFPEGKLPPFDENPANLQDWNVKLGESSLHMTTTLSLLLVLLKTTKDNLELNPTLRTVLPCPDAYSQRCFMWAYRYECRAREHQHERTTLTVIIGVLLHCFRDRLAVFSSLMPELMSLSVLTELPKRNDWIGTVNMNTGQLDVHFKSILIEICVDFIKHFPANKFMVESRYWLLGLMYLVDPGLCHLRARWSPALFAELRKTALKALVCVLPLMPPRLAVEYGLTRRIMWYIEWYSENPYELPILYWCLRLLQVIVENRGHCKKRFSLIDLFDTHGIIIIIHLSYTLLKKKIPPVEKAQAVIALNLQLLTDALDVNRQLSCCVYPDIKWPSSINALTRKMIDTVLLSLEKHYIISDRMLVSLMNFIWEAVIWNPEHRTIFIANSGIYHLLDIITMTRAPVQCIALAILCDVARAGNAVGQLVTWRASVSASQAHPNIVKRGATITSLLAAIFRDECHRTGVCINEYGIIENLDCPIMSAEVRKTIYDKSFLLNRDQRTPVCPSAGDLAGSRLSKVFAILHLLSDDLDYAVTLADEAYNMYKNIKLAPEDLAVLVLCSHYMTLKLNEVWVETKIQSPCLLPQDQDVLEEFLNIGVGWAKEIKRQQEEVIEKDIYKENEEEMSLYAFLARVRLNIALQALREVRCAARSADRARITTGMIHDAVLAHHRRYLHAKKIDSPVLQTYGPTLDDQNITGQNVKVYSIFPKNKPKQKDYVLPS</sequence>
<dbReference type="PANTHER" id="PTHR14716:SF0">
    <property type="entry name" value="CILIA- AND FLAGELLA-ASSOCIATED PROTEIN 69"/>
    <property type="match status" value="1"/>
</dbReference>
<dbReference type="Proteomes" id="UP001153292">
    <property type="component" value="Chromosome 2"/>
</dbReference>
<gene>
    <name evidence="3" type="ORF">CHILSU_LOCUS5332</name>
</gene>
<evidence type="ECO:0000313" key="4">
    <source>
        <dbReference type="Proteomes" id="UP001153292"/>
    </source>
</evidence>
<feature type="domain" description="Cilia- and flagella-associated protein 69 ARM repeats" evidence="2">
    <location>
        <begin position="706"/>
        <end position="830"/>
    </location>
</feature>
<feature type="compositionally biased region" description="Polar residues" evidence="1">
    <location>
        <begin position="7"/>
        <end position="20"/>
    </location>
</feature>
<reference evidence="3" key="1">
    <citation type="submission" date="2021-12" db="EMBL/GenBank/DDBJ databases">
        <authorList>
            <person name="King R."/>
        </authorList>
    </citation>
    <scope>NUCLEOTIDE SEQUENCE</scope>
</reference>
<feature type="domain" description="Cilia- and flagella-associated protein 69 ARM repeats" evidence="2">
    <location>
        <begin position="437"/>
        <end position="586"/>
    </location>
</feature>
<keyword evidence="4" id="KW-1185">Reference proteome</keyword>
<feature type="compositionally biased region" description="Polar residues" evidence="1">
    <location>
        <begin position="27"/>
        <end position="36"/>
    </location>
</feature>
<evidence type="ECO:0000313" key="3">
    <source>
        <dbReference type="EMBL" id="CAH0402094.1"/>
    </source>
</evidence>